<dbReference type="Pfam" id="PF02361">
    <property type="entry name" value="CbiQ"/>
    <property type="match status" value="1"/>
</dbReference>
<feature type="transmembrane region" description="Helical" evidence="5">
    <location>
        <begin position="27"/>
        <end position="55"/>
    </location>
</feature>
<dbReference type="InterPro" id="IPR003339">
    <property type="entry name" value="ABC/ECF_trnsptr_transmembrane"/>
</dbReference>
<evidence type="ECO:0000256" key="1">
    <source>
        <dbReference type="ARBA" id="ARBA00004141"/>
    </source>
</evidence>
<protein>
    <submittedName>
        <fullName evidence="6">Energy-coupling factor transporter transmembrane protein EcfT</fullName>
    </submittedName>
</protein>
<dbReference type="CDD" id="cd16914">
    <property type="entry name" value="EcfT"/>
    <property type="match status" value="1"/>
</dbReference>
<evidence type="ECO:0000256" key="4">
    <source>
        <dbReference type="ARBA" id="ARBA00023136"/>
    </source>
</evidence>
<dbReference type="GO" id="GO:0005886">
    <property type="term" value="C:plasma membrane"/>
    <property type="evidence" value="ECO:0007669"/>
    <property type="project" value="TreeGrafter"/>
</dbReference>
<proteinExistence type="predicted"/>
<dbReference type="EMBL" id="NPCC01000045">
    <property type="protein sequence ID" value="PAE86882.1"/>
    <property type="molecule type" value="Genomic_DNA"/>
</dbReference>
<dbReference type="PANTHER" id="PTHR33514">
    <property type="entry name" value="PROTEIN ABCI12, CHLOROPLASTIC"/>
    <property type="match status" value="1"/>
</dbReference>
<dbReference type="PANTHER" id="PTHR33514:SF13">
    <property type="entry name" value="PROTEIN ABCI12, CHLOROPLASTIC"/>
    <property type="match status" value="1"/>
</dbReference>
<sequence length="264" mass="29515">MKGPSLLMGQYRQSESFVHRLDPRSKLLSVFIVALALFFVASPATLAVSVCYFVAAIASSKVPLPVLAKSLKPIIWFVIAFALLQVIVTREGHLVFHLFGWPVYAEGLAEGGILAWRTLCLFLAATLLTMTTSPLHITWAIESLLKPLKAVKFPVSDLAMMMSITLRFIPILSGELHMISRAQAARGIGVRDQPFMKRVLAYMPLLVPLFVRSLKRAEELAQAMEARGYSRNRERSSWKTNQWAFKDTYALLVSATVAFLLAWF</sequence>
<evidence type="ECO:0000313" key="6">
    <source>
        <dbReference type="EMBL" id="PAE86882.1"/>
    </source>
</evidence>
<name>A0A268NTP1_SHOCL</name>
<evidence type="ECO:0000256" key="5">
    <source>
        <dbReference type="SAM" id="Phobius"/>
    </source>
</evidence>
<keyword evidence="4 5" id="KW-0472">Membrane</keyword>
<comment type="subcellular location">
    <subcellularLocation>
        <location evidence="1">Membrane</location>
        <topology evidence="1">Multi-pass membrane protein</topology>
    </subcellularLocation>
</comment>
<gene>
    <name evidence="6" type="ORF">CHH72_21380</name>
</gene>
<feature type="transmembrane region" description="Helical" evidence="5">
    <location>
        <begin position="75"/>
        <end position="99"/>
    </location>
</feature>
<accession>A0A268NTP1</accession>
<evidence type="ECO:0000256" key="2">
    <source>
        <dbReference type="ARBA" id="ARBA00022692"/>
    </source>
</evidence>
<keyword evidence="2 5" id="KW-0812">Transmembrane</keyword>
<evidence type="ECO:0000256" key="3">
    <source>
        <dbReference type="ARBA" id="ARBA00022989"/>
    </source>
</evidence>
<dbReference type="RefSeq" id="WP_063609266.1">
    <property type="nucleotide sequence ID" value="NZ_CP154609.1"/>
</dbReference>
<organism evidence="6 7">
    <name type="scientific">Shouchella clausii</name>
    <name type="common">Alkalihalobacillus clausii</name>
    <dbReference type="NCBI Taxonomy" id="79880"/>
    <lineage>
        <taxon>Bacteria</taxon>
        <taxon>Bacillati</taxon>
        <taxon>Bacillota</taxon>
        <taxon>Bacilli</taxon>
        <taxon>Bacillales</taxon>
        <taxon>Bacillaceae</taxon>
        <taxon>Shouchella</taxon>
    </lineage>
</organism>
<reference evidence="6 7" key="1">
    <citation type="submission" date="2017-07" db="EMBL/GenBank/DDBJ databases">
        <title>Isolation and whole genome analysis of endospore-forming bacteria from heroin.</title>
        <authorList>
            <person name="Kalinowski J."/>
            <person name="Ahrens B."/>
            <person name="Al-Dilaimi A."/>
            <person name="Winkler A."/>
            <person name="Wibberg D."/>
            <person name="Schleenbecker U."/>
            <person name="Ruckert C."/>
            <person name="Wolfel R."/>
            <person name="Grass G."/>
        </authorList>
    </citation>
    <scope>NUCLEOTIDE SEQUENCE [LARGE SCALE GENOMIC DNA]</scope>
    <source>
        <strain evidence="6 7">7539</strain>
    </source>
</reference>
<dbReference type="Proteomes" id="UP000216207">
    <property type="component" value="Unassembled WGS sequence"/>
</dbReference>
<comment type="caution">
    <text evidence="6">The sequence shown here is derived from an EMBL/GenBank/DDBJ whole genome shotgun (WGS) entry which is preliminary data.</text>
</comment>
<evidence type="ECO:0000313" key="7">
    <source>
        <dbReference type="Proteomes" id="UP000216207"/>
    </source>
</evidence>
<keyword evidence="3 5" id="KW-1133">Transmembrane helix</keyword>
<dbReference type="AlphaFoldDB" id="A0A268NTP1"/>